<proteinExistence type="predicted"/>
<organism evidence="1">
    <name type="scientific">Amphimedon queenslandica</name>
    <name type="common">Sponge</name>
    <dbReference type="NCBI Taxonomy" id="400682"/>
    <lineage>
        <taxon>Eukaryota</taxon>
        <taxon>Metazoa</taxon>
        <taxon>Porifera</taxon>
        <taxon>Demospongiae</taxon>
        <taxon>Heteroscleromorpha</taxon>
        <taxon>Haplosclerida</taxon>
        <taxon>Niphatidae</taxon>
        <taxon>Amphimedon</taxon>
    </lineage>
</organism>
<dbReference type="EnsemblMetazoa" id="Aqu2.1.44685_001">
    <property type="protein sequence ID" value="Aqu2.1.44685_001"/>
    <property type="gene ID" value="Aqu2.1.44685"/>
</dbReference>
<name>A0A1X7VXT0_AMPQE</name>
<accession>A0A1X7VXT0</accession>
<protein>
    <submittedName>
        <fullName evidence="1">Uncharacterized protein</fullName>
    </submittedName>
</protein>
<sequence>TISKDSNVEQIVHVPSLFNKFHVTMSPFNAVQCRESGYP</sequence>
<evidence type="ECO:0000313" key="1">
    <source>
        <dbReference type="EnsemblMetazoa" id="Aqu2.1.44685_001"/>
    </source>
</evidence>
<reference evidence="1" key="1">
    <citation type="submission" date="2017-05" db="UniProtKB">
        <authorList>
            <consortium name="EnsemblMetazoa"/>
        </authorList>
    </citation>
    <scope>IDENTIFICATION</scope>
</reference>
<dbReference type="InParanoid" id="A0A1X7VXT0"/>
<dbReference type="AlphaFoldDB" id="A0A1X7VXT0"/>